<gene>
    <name evidence="1" type="ORF">HMPREF0216_02555</name>
</gene>
<dbReference type="STRING" id="545697.HMPREF0216_02555"/>
<sequence length="224" mass="26084">MSKSQEFYCKEKVMDREKSIDREKFIMPNEDEKDIDCNRQYPDKKIIQTKVIVGKGEEDFFLESDFNFDKIPDAEPFLKIVDIDTWVDVYDAQVIKGNKVIFNAWIYKNVTYKMVNGFLEESPDGEVTINGAIRHITKRIPLAGCIDIKSKEKINPKEDIAEVLDAYVIGEVEEPLEKSALRTATAKVEPPIYEYKKLHEKMCVKIAVKVVRWEHVQIKTEERC</sequence>
<protein>
    <recommendedName>
        <fullName evidence="3">SipL SPOCS domain-containing protein</fullName>
    </recommendedName>
</protein>
<evidence type="ECO:0000313" key="2">
    <source>
        <dbReference type="Proteomes" id="UP000010420"/>
    </source>
</evidence>
<organism evidence="1 2">
    <name type="scientific">Clostridium celatum DSM 1785</name>
    <dbReference type="NCBI Taxonomy" id="545697"/>
    <lineage>
        <taxon>Bacteria</taxon>
        <taxon>Bacillati</taxon>
        <taxon>Bacillota</taxon>
        <taxon>Clostridia</taxon>
        <taxon>Eubacteriales</taxon>
        <taxon>Clostridiaceae</taxon>
        <taxon>Clostridium</taxon>
    </lineage>
</organism>
<name>L1QBU8_9CLOT</name>
<reference evidence="1 2" key="1">
    <citation type="submission" date="2012-05" db="EMBL/GenBank/DDBJ databases">
        <authorList>
            <person name="Weinstock G."/>
            <person name="Sodergren E."/>
            <person name="Lobos E.A."/>
            <person name="Fulton L."/>
            <person name="Fulton R."/>
            <person name="Courtney L."/>
            <person name="Fronick C."/>
            <person name="O'Laughlin M."/>
            <person name="Godfrey J."/>
            <person name="Wilson R.M."/>
            <person name="Miner T."/>
            <person name="Farmer C."/>
            <person name="Delehaunty K."/>
            <person name="Cordes M."/>
            <person name="Minx P."/>
            <person name="Tomlinson C."/>
            <person name="Chen J."/>
            <person name="Wollam A."/>
            <person name="Pepin K.H."/>
            <person name="Bhonagiri V."/>
            <person name="Zhang X."/>
            <person name="Suruliraj S."/>
            <person name="Warren W."/>
            <person name="Mitreva M."/>
            <person name="Mardis E.R."/>
            <person name="Wilson R.K."/>
        </authorList>
    </citation>
    <scope>NUCLEOTIDE SEQUENCE [LARGE SCALE GENOMIC DNA]</scope>
    <source>
        <strain evidence="1 2">DSM 1785</strain>
    </source>
</reference>
<dbReference type="Proteomes" id="UP000010420">
    <property type="component" value="Unassembled WGS sequence"/>
</dbReference>
<proteinExistence type="predicted"/>
<comment type="caution">
    <text evidence="1">The sequence shown here is derived from an EMBL/GenBank/DDBJ whole genome shotgun (WGS) entry which is preliminary data.</text>
</comment>
<dbReference type="eggNOG" id="ENOG503265Y">
    <property type="taxonomic scope" value="Bacteria"/>
</dbReference>
<accession>L1QBU8</accession>
<dbReference type="PATRIC" id="fig|545697.3.peg.2514"/>
<dbReference type="HOGENOM" id="CLU_089899_0_0_9"/>
<dbReference type="EMBL" id="AMEZ01000075">
    <property type="protein sequence ID" value="EKY25087.1"/>
    <property type="molecule type" value="Genomic_DNA"/>
</dbReference>
<keyword evidence="2" id="KW-1185">Reference proteome</keyword>
<evidence type="ECO:0000313" key="1">
    <source>
        <dbReference type="EMBL" id="EKY25087.1"/>
    </source>
</evidence>
<dbReference type="AlphaFoldDB" id="L1QBU8"/>
<evidence type="ECO:0008006" key="3">
    <source>
        <dbReference type="Google" id="ProtNLM"/>
    </source>
</evidence>